<dbReference type="InterPro" id="IPR000719">
    <property type="entry name" value="Prot_kinase_dom"/>
</dbReference>
<protein>
    <recommendedName>
        <fullName evidence="1">non-specific serine/threonine protein kinase</fullName>
        <ecNumber evidence="1">2.7.11.1</ecNumber>
    </recommendedName>
</protein>
<comment type="catalytic activity">
    <reaction evidence="7">
        <text>L-threonyl-[protein] + ATP = O-phospho-L-threonyl-[protein] + ADP + H(+)</text>
        <dbReference type="Rhea" id="RHEA:46608"/>
        <dbReference type="Rhea" id="RHEA-COMP:11060"/>
        <dbReference type="Rhea" id="RHEA-COMP:11605"/>
        <dbReference type="ChEBI" id="CHEBI:15378"/>
        <dbReference type="ChEBI" id="CHEBI:30013"/>
        <dbReference type="ChEBI" id="CHEBI:30616"/>
        <dbReference type="ChEBI" id="CHEBI:61977"/>
        <dbReference type="ChEBI" id="CHEBI:456216"/>
        <dbReference type="EC" id="2.7.11.1"/>
    </reaction>
</comment>
<dbReference type="EnsemblPlants" id="QL02p006937:mrna">
    <property type="protein sequence ID" value="QL02p006937:mrna"/>
    <property type="gene ID" value="QL02p006937"/>
</dbReference>
<keyword evidence="5" id="KW-0418">Kinase</keyword>
<name>A0A7N2KS41_QUELO</name>
<keyword evidence="2" id="KW-0723">Serine/threonine-protein kinase</keyword>
<keyword evidence="6" id="KW-0067">ATP-binding</keyword>
<keyword evidence="3" id="KW-0808">Transferase</keyword>
<dbReference type="Gene3D" id="3.30.200.20">
    <property type="entry name" value="Phosphorylase Kinase, domain 1"/>
    <property type="match status" value="1"/>
</dbReference>
<evidence type="ECO:0000256" key="9">
    <source>
        <dbReference type="SAM" id="MobiDB-lite"/>
    </source>
</evidence>
<dbReference type="OMA" id="NEWEVSE"/>
<dbReference type="InterPro" id="IPR001245">
    <property type="entry name" value="Ser-Thr/Tyr_kinase_cat_dom"/>
</dbReference>
<dbReference type="Gene3D" id="1.10.510.10">
    <property type="entry name" value="Transferase(Phosphotransferase) domain 1"/>
    <property type="match status" value="1"/>
</dbReference>
<dbReference type="Proteomes" id="UP000594261">
    <property type="component" value="Chromosome 2"/>
</dbReference>
<dbReference type="Gene3D" id="3.40.50.620">
    <property type="entry name" value="HUPs"/>
    <property type="match status" value="1"/>
</dbReference>
<evidence type="ECO:0000256" key="1">
    <source>
        <dbReference type="ARBA" id="ARBA00012513"/>
    </source>
</evidence>
<evidence type="ECO:0000313" key="12">
    <source>
        <dbReference type="Proteomes" id="UP000594261"/>
    </source>
</evidence>
<keyword evidence="12" id="KW-1185">Reference proteome</keyword>
<dbReference type="EC" id="2.7.11.1" evidence="1"/>
<dbReference type="GO" id="GO:0004713">
    <property type="term" value="F:protein tyrosine kinase activity"/>
    <property type="evidence" value="ECO:0007669"/>
    <property type="project" value="InterPro"/>
</dbReference>
<feature type="compositionally biased region" description="Basic and acidic residues" evidence="9">
    <location>
        <begin position="388"/>
        <end position="401"/>
    </location>
</feature>
<reference evidence="11" key="2">
    <citation type="submission" date="2021-01" db="UniProtKB">
        <authorList>
            <consortium name="EnsemblPlants"/>
        </authorList>
    </citation>
    <scope>IDENTIFICATION</scope>
</reference>
<evidence type="ECO:0000313" key="11">
    <source>
        <dbReference type="EnsemblPlants" id="QL02p006937:mrna"/>
    </source>
</evidence>
<evidence type="ECO:0000256" key="3">
    <source>
        <dbReference type="ARBA" id="ARBA00022679"/>
    </source>
</evidence>
<proteinExistence type="predicted"/>
<dbReference type="InterPro" id="IPR020635">
    <property type="entry name" value="Tyr_kinase_cat_dom"/>
</dbReference>
<feature type="region of interest" description="Disordered" evidence="9">
    <location>
        <begin position="38"/>
        <end position="76"/>
    </location>
</feature>
<feature type="compositionally biased region" description="Low complexity" evidence="9">
    <location>
        <begin position="66"/>
        <end position="75"/>
    </location>
</feature>
<dbReference type="GO" id="GO:0004674">
    <property type="term" value="F:protein serine/threonine kinase activity"/>
    <property type="evidence" value="ECO:0007669"/>
    <property type="project" value="UniProtKB-KW"/>
</dbReference>
<dbReference type="InterPro" id="IPR014729">
    <property type="entry name" value="Rossmann-like_a/b/a_fold"/>
</dbReference>
<dbReference type="PANTHER" id="PTHR47989:SF14">
    <property type="entry name" value="INACTIVE PROTEIN KINASE SELMODRAFT_444075"/>
    <property type="match status" value="1"/>
</dbReference>
<evidence type="ECO:0000256" key="8">
    <source>
        <dbReference type="ARBA" id="ARBA00048679"/>
    </source>
</evidence>
<accession>A0A7N2KS41</accession>
<dbReference type="Pfam" id="PF07714">
    <property type="entry name" value="PK_Tyr_Ser-Thr"/>
    <property type="match status" value="1"/>
</dbReference>
<dbReference type="AlphaFoldDB" id="A0A7N2KS41"/>
<dbReference type="PANTHER" id="PTHR47989">
    <property type="entry name" value="OS01G0750732 PROTEIN"/>
    <property type="match status" value="1"/>
</dbReference>
<dbReference type="GO" id="GO:0005524">
    <property type="term" value="F:ATP binding"/>
    <property type="evidence" value="ECO:0007669"/>
    <property type="project" value="UniProtKB-KW"/>
</dbReference>
<feature type="domain" description="Protein kinase" evidence="10">
    <location>
        <begin position="466"/>
        <end position="751"/>
    </location>
</feature>
<dbReference type="FunFam" id="3.30.200.20:FF:000162">
    <property type="entry name" value="Adenine nucleotide alpha hydrolase-like domain kinase"/>
    <property type="match status" value="1"/>
</dbReference>
<feature type="region of interest" description="Disordered" evidence="9">
    <location>
        <begin position="261"/>
        <end position="286"/>
    </location>
</feature>
<evidence type="ECO:0000256" key="5">
    <source>
        <dbReference type="ARBA" id="ARBA00022777"/>
    </source>
</evidence>
<feature type="region of interest" description="Disordered" evidence="9">
    <location>
        <begin position="367"/>
        <end position="418"/>
    </location>
</feature>
<evidence type="ECO:0000256" key="4">
    <source>
        <dbReference type="ARBA" id="ARBA00022741"/>
    </source>
</evidence>
<dbReference type="InterPro" id="IPR011009">
    <property type="entry name" value="Kinase-like_dom_sf"/>
</dbReference>
<feature type="compositionally biased region" description="Polar residues" evidence="9">
    <location>
        <begin position="402"/>
        <end position="418"/>
    </location>
</feature>
<organism evidence="11 12">
    <name type="scientific">Quercus lobata</name>
    <name type="common">Valley oak</name>
    <dbReference type="NCBI Taxonomy" id="97700"/>
    <lineage>
        <taxon>Eukaryota</taxon>
        <taxon>Viridiplantae</taxon>
        <taxon>Streptophyta</taxon>
        <taxon>Embryophyta</taxon>
        <taxon>Tracheophyta</taxon>
        <taxon>Spermatophyta</taxon>
        <taxon>Magnoliopsida</taxon>
        <taxon>eudicotyledons</taxon>
        <taxon>Gunneridae</taxon>
        <taxon>Pentapetalae</taxon>
        <taxon>rosids</taxon>
        <taxon>fabids</taxon>
        <taxon>Fagales</taxon>
        <taxon>Fagaceae</taxon>
        <taxon>Quercus</taxon>
    </lineage>
</organism>
<feature type="compositionally biased region" description="Low complexity" evidence="9">
    <location>
        <begin position="265"/>
        <end position="277"/>
    </location>
</feature>
<dbReference type="PROSITE" id="PS50011">
    <property type="entry name" value="PROTEIN_KINASE_DOM"/>
    <property type="match status" value="1"/>
</dbReference>
<dbReference type="SUPFAM" id="SSF52402">
    <property type="entry name" value="Adenine nucleotide alpha hydrolases-like"/>
    <property type="match status" value="1"/>
</dbReference>
<dbReference type="SUPFAM" id="SSF56112">
    <property type="entry name" value="Protein kinase-like (PK-like)"/>
    <property type="match status" value="1"/>
</dbReference>
<keyword evidence="4" id="KW-0547">Nucleotide-binding</keyword>
<sequence length="788" mass="88399">MIKMIARFDINNWAPKASSSSAKLNKVSSLYAFLRHRKSKKAPRETRTQLMLPEEMEGSERQSRSTTTTTTTNNNRASHKVLVAVKAEKVISKAALAWALTHVVHPGDCITLLAIIPKEKTSRRFWNFTLFRGDCGSSQREKLPEKIYQISESCSQMALQFRSQIEVKVRIKVVSSSPGGAVAAEAKSNGVNWVVLDKKLKQERKRCMEELQCNIVVMKGGQPKVLRLNLGCSNELQTPFFSATSTPGIDGEKLQGYQMKQSMVSTPQSSPEESSTSHTRNTWESSRWSYDTASSLHLVYGQNPLFEGQLNGIHKPIAKRRDLNVPLSTPELNGQRFTSLSKPPTPSLARNQKRVLWIPQNHLVDEKSPATQNYGKTKEIRSPTSKSLLDKFVDSDQDKGSNRASIDQMSQGDHTTNSSIRDAVSIGRNCSIPPPLCSQCLHKAPVFGKPPRHFSYNELEEATDGFSDINFLAEGGFSTVHRGMLRDGQAVVVKRLKFGGSQSHSDFCREVRILSCAQHRNVVLLIGFCIEERKRVLVYEYICNGSLDFHLNGNNTTLLDWQSRLKIAIGTARGLRYIHEDCRVGSIAHRDLRPNNILLTHEFEPLIAGFGLARWHSEWDISTEDQVIGTSGYLAPEYLEGGQITNKVDVYAFGVILLELMTGKRMDELQYIERQQFLSEWFHPLAALEPGHVIANNYHLLDPCLTCEPSFDFPHQLEAMCRAASLCLRRDPESRPPMSKVLRVLEGGDLVPLGLDLNTVGCRSGHLGGISSFRQPELKRKHSRRLSH</sequence>
<dbReference type="SMART" id="SM00219">
    <property type="entry name" value="TyrKc"/>
    <property type="match status" value="1"/>
</dbReference>
<reference evidence="12" key="1">
    <citation type="journal article" date="2016" name="G3 (Bethesda)">
        <title>First Draft Assembly and Annotation of the Genome of a California Endemic Oak Quercus lobata Nee (Fagaceae).</title>
        <authorList>
            <person name="Sork V.L."/>
            <person name="Fitz-Gibbon S.T."/>
            <person name="Puiu D."/>
            <person name="Crepeau M."/>
            <person name="Gugger P.F."/>
            <person name="Sherman R."/>
            <person name="Stevens K."/>
            <person name="Langley C.H."/>
            <person name="Pellegrini M."/>
            <person name="Salzberg S.L."/>
        </authorList>
    </citation>
    <scope>NUCLEOTIDE SEQUENCE [LARGE SCALE GENOMIC DNA]</scope>
    <source>
        <strain evidence="12">cv. SW786</strain>
    </source>
</reference>
<evidence type="ECO:0000256" key="6">
    <source>
        <dbReference type="ARBA" id="ARBA00022840"/>
    </source>
</evidence>
<evidence type="ECO:0000256" key="7">
    <source>
        <dbReference type="ARBA" id="ARBA00047899"/>
    </source>
</evidence>
<dbReference type="Gramene" id="QL02p006937:mrna">
    <property type="protein sequence ID" value="QL02p006937:mrna"/>
    <property type="gene ID" value="QL02p006937"/>
</dbReference>
<evidence type="ECO:0000259" key="10">
    <source>
        <dbReference type="PROSITE" id="PS50011"/>
    </source>
</evidence>
<dbReference type="CDD" id="cd00293">
    <property type="entry name" value="USP-like"/>
    <property type="match status" value="1"/>
</dbReference>
<evidence type="ECO:0000256" key="2">
    <source>
        <dbReference type="ARBA" id="ARBA00022527"/>
    </source>
</evidence>
<dbReference type="FunFam" id="1.10.510.10:FF:001023">
    <property type="entry name" value="Os07g0541700 protein"/>
    <property type="match status" value="1"/>
</dbReference>
<comment type="catalytic activity">
    <reaction evidence="8">
        <text>L-seryl-[protein] + ATP = O-phospho-L-seryl-[protein] + ADP + H(+)</text>
        <dbReference type="Rhea" id="RHEA:17989"/>
        <dbReference type="Rhea" id="RHEA-COMP:9863"/>
        <dbReference type="Rhea" id="RHEA-COMP:11604"/>
        <dbReference type="ChEBI" id="CHEBI:15378"/>
        <dbReference type="ChEBI" id="CHEBI:29999"/>
        <dbReference type="ChEBI" id="CHEBI:30616"/>
        <dbReference type="ChEBI" id="CHEBI:83421"/>
        <dbReference type="ChEBI" id="CHEBI:456216"/>
        <dbReference type="EC" id="2.7.11.1"/>
    </reaction>
</comment>
<dbReference type="InParanoid" id="A0A7N2KS41"/>